<dbReference type="RefSeq" id="XP_023469174.1">
    <property type="nucleotide sequence ID" value="XM_023614736.1"/>
</dbReference>
<dbReference type="GeneID" id="35445725"/>
<dbReference type="InterPro" id="IPR043502">
    <property type="entry name" value="DNA/RNA_pol_sf"/>
</dbReference>
<protein>
    <recommendedName>
        <fullName evidence="3">Reverse transcriptase domain-containing protein</fullName>
    </recommendedName>
</protein>
<name>A0A2G4T456_RHIZD</name>
<reference evidence="1 2" key="1">
    <citation type="journal article" date="2016" name="Proc. Natl. Acad. Sci. U.S.A.">
        <title>Lipid metabolic changes in an early divergent fungus govern the establishment of a mutualistic symbiosis with endobacteria.</title>
        <authorList>
            <person name="Lastovetsky O.A."/>
            <person name="Gaspar M.L."/>
            <person name="Mondo S.J."/>
            <person name="LaButti K.M."/>
            <person name="Sandor L."/>
            <person name="Grigoriev I.V."/>
            <person name="Henry S.A."/>
            <person name="Pawlowska T.E."/>
        </authorList>
    </citation>
    <scope>NUCLEOTIDE SEQUENCE [LARGE SCALE GENOMIC DNA]</scope>
    <source>
        <strain evidence="1 2">ATCC 52813</strain>
    </source>
</reference>
<organism evidence="1 2">
    <name type="scientific">Rhizopus microsporus ATCC 52813</name>
    <dbReference type="NCBI Taxonomy" id="1340429"/>
    <lineage>
        <taxon>Eukaryota</taxon>
        <taxon>Fungi</taxon>
        <taxon>Fungi incertae sedis</taxon>
        <taxon>Mucoromycota</taxon>
        <taxon>Mucoromycotina</taxon>
        <taxon>Mucoromycetes</taxon>
        <taxon>Mucorales</taxon>
        <taxon>Mucorineae</taxon>
        <taxon>Rhizopodaceae</taxon>
        <taxon>Rhizopus</taxon>
    </lineage>
</organism>
<sequence length="365" mass="41609">MPLVIFGDGLKNKDHVRFKGLRHGVSSMIYKQLKHREGFGELLLLDINEFKTSKTCNSCLSQGHQNLKCGEGGNVKKIHQLRTCFSLHIVFGMVKVDLMSSKDNPPPPMWLPRPTLVGCWFKDFRGKKSNYYLNLKYEYFYINSLPNFLRPAPLVDTDFNDPLIVAPKLNCLLYADDVVLIADADSLQSLLSKCEEHSLSLGYRWNPKKCVVVDPNPSRQKYYLYNSELPNEDYFPYLGVPIKSGGIVDKSALLQQNINKALGTMRQLITLGVNKNGLDYLLSTRFYAQIVRPQLEYGLAITIFNSREIQSLENCQNQCIRQIFGGRPFTSTKVMLHLTNLPNMKDPYLEMAPTIQIASMDIIQQ</sequence>
<proteinExistence type="predicted"/>
<dbReference type="Proteomes" id="UP000242254">
    <property type="component" value="Unassembled WGS sequence"/>
</dbReference>
<dbReference type="AlphaFoldDB" id="A0A2G4T456"/>
<evidence type="ECO:0000313" key="2">
    <source>
        <dbReference type="Proteomes" id="UP000242254"/>
    </source>
</evidence>
<dbReference type="STRING" id="1340429.A0A2G4T456"/>
<accession>A0A2G4T456</accession>
<dbReference type="PANTHER" id="PTHR47027">
    <property type="entry name" value="REVERSE TRANSCRIPTASE DOMAIN-CONTAINING PROTEIN"/>
    <property type="match status" value="1"/>
</dbReference>
<evidence type="ECO:0000313" key="1">
    <source>
        <dbReference type="EMBL" id="PHZ15466.1"/>
    </source>
</evidence>
<gene>
    <name evidence="1" type="ORF">RHIMIDRAFT_311497</name>
</gene>
<dbReference type="SUPFAM" id="SSF56672">
    <property type="entry name" value="DNA/RNA polymerases"/>
    <property type="match status" value="1"/>
</dbReference>
<dbReference type="PANTHER" id="PTHR47027:SF20">
    <property type="entry name" value="REVERSE TRANSCRIPTASE-LIKE PROTEIN WITH RNA-DIRECTED DNA POLYMERASE DOMAIN"/>
    <property type="match status" value="1"/>
</dbReference>
<dbReference type="EMBL" id="KZ303844">
    <property type="protein sequence ID" value="PHZ15466.1"/>
    <property type="molecule type" value="Genomic_DNA"/>
</dbReference>
<keyword evidence="2" id="KW-1185">Reference proteome</keyword>
<evidence type="ECO:0008006" key="3">
    <source>
        <dbReference type="Google" id="ProtNLM"/>
    </source>
</evidence>